<evidence type="ECO:0000313" key="1">
    <source>
        <dbReference type="EMBL" id="JAH98335.1"/>
    </source>
</evidence>
<reference evidence="1" key="2">
    <citation type="journal article" date="2015" name="Fish Shellfish Immunol.">
        <title>Early steps in the European eel (Anguilla anguilla)-Vibrio vulnificus interaction in the gills: Role of the RtxA13 toxin.</title>
        <authorList>
            <person name="Callol A."/>
            <person name="Pajuelo D."/>
            <person name="Ebbesson L."/>
            <person name="Teles M."/>
            <person name="MacKenzie S."/>
            <person name="Amaro C."/>
        </authorList>
    </citation>
    <scope>NUCLEOTIDE SEQUENCE</scope>
</reference>
<sequence length="85" mass="9921">MYCSIDNLKKHTALQIFFFLREISRETGALHPSWLKDSNERSTRFVEDSLPKTLHMGEKKQGKRCPTHSVCCFLTKKLSRTLFTT</sequence>
<organism evidence="1">
    <name type="scientific">Anguilla anguilla</name>
    <name type="common">European freshwater eel</name>
    <name type="synonym">Muraena anguilla</name>
    <dbReference type="NCBI Taxonomy" id="7936"/>
    <lineage>
        <taxon>Eukaryota</taxon>
        <taxon>Metazoa</taxon>
        <taxon>Chordata</taxon>
        <taxon>Craniata</taxon>
        <taxon>Vertebrata</taxon>
        <taxon>Euteleostomi</taxon>
        <taxon>Actinopterygii</taxon>
        <taxon>Neopterygii</taxon>
        <taxon>Teleostei</taxon>
        <taxon>Anguilliformes</taxon>
        <taxon>Anguillidae</taxon>
        <taxon>Anguilla</taxon>
    </lineage>
</organism>
<dbReference type="AlphaFoldDB" id="A0A0E9X923"/>
<protein>
    <submittedName>
        <fullName evidence="1">Uncharacterized protein</fullName>
    </submittedName>
</protein>
<dbReference type="EMBL" id="GBXM01010242">
    <property type="protein sequence ID" value="JAH98335.1"/>
    <property type="molecule type" value="Transcribed_RNA"/>
</dbReference>
<accession>A0A0E9X923</accession>
<reference evidence="1" key="1">
    <citation type="submission" date="2014-11" db="EMBL/GenBank/DDBJ databases">
        <authorList>
            <person name="Amaro Gonzalez C."/>
        </authorList>
    </citation>
    <scope>NUCLEOTIDE SEQUENCE</scope>
</reference>
<name>A0A0E9X923_ANGAN</name>
<proteinExistence type="predicted"/>